<evidence type="ECO:0000259" key="3">
    <source>
        <dbReference type="PROSITE" id="PS50893"/>
    </source>
</evidence>
<comment type="caution">
    <text evidence="4">The sequence shown here is derived from an EMBL/GenBank/DDBJ whole genome shotgun (WGS) entry which is preliminary data.</text>
</comment>
<dbReference type="SUPFAM" id="SSF52540">
    <property type="entry name" value="P-loop containing nucleoside triphosphate hydrolases"/>
    <property type="match status" value="2"/>
</dbReference>
<dbReference type="GO" id="GO:0016887">
    <property type="term" value="F:ATP hydrolysis activity"/>
    <property type="evidence" value="ECO:0007669"/>
    <property type="project" value="InterPro"/>
</dbReference>
<organism evidence="4 5">
    <name type="scientific">Enterocloster asparagiformis</name>
    <dbReference type="NCBI Taxonomy" id="333367"/>
    <lineage>
        <taxon>Bacteria</taxon>
        <taxon>Bacillati</taxon>
        <taxon>Bacillota</taxon>
        <taxon>Clostridia</taxon>
        <taxon>Lachnospirales</taxon>
        <taxon>Lachnospiraceae</taxon>
        <taxon>Enterocloster</taxon>
    </lineage>
</organism>
<feature type="domain" description="ABC transporter" evidence="3">
    <location>
        <begin position="258"/>
        <end position="503"/>
    </location>
</feature>
<dbReference type="Proteomes" id="UP000283880">
    <property type="component" value="Unassembled WGS sequence"/>
</dbReference>
<dbReference type="Gene3D" id="3.40.50.300">
    <property type="entry name" value="P-loop containing nucleotide triphosphate hydrolases"/>
    <property type="match status" value="2"/>
</dbReference>
<dbReference type="InterPro" id="IPR017871">
    <property type="entry name" value="ABC_transporter-like_CS"/>
</dbReference>
<dbReference type="PROSITE" id="PS00211">
    <property type="entry name" value="ABC_TRANSPORTER_1"/>
    <property type="match status" value="1"/>
</dbReference>
<dbReference type="InterPro" id="IPR027417">
    <property type="entry name" value="P-loop_NTPase"/>
</dbReference>
<accession>A0A413FAL4</accession>
<evidence type="ECO:0000256" key="1">
    <source>
        <dbReference type="ARBA" id="ARBA00022741"/>
    </source>
</evidence>
<dbReference type="InterPro" id="IPR050107">
    <property type="entry name" value="ABC_carbohydrate_import_ATPase"/>
</dbReference>
<dbReference type="PROSITE" id="PS50893">
    <property type="entry name" value="ABC_TRANSPORTER_2"/>
    <property type="match status" value="2"/>
</dbReference>
<dbReference type="Pfam" id="PF00005">
    <property type="entry name" value="ABC_tran"/>
    <property type="match status" value="2"/>
</dbReference>
<protein>
    <submittedName>
        <fullName evidence="4">ABC transporter ATP-binding protein</fullName>
    </submittedName>
</protein>
<feature type="domain" description="ABC transporter" evidence="3">
    <location>
        <begin position="5"/>
        <end position="241"/>
    </location>
</feature>
<dbReference type="InterPro" id="IPR003593">
    <property type="entry name" value="AAA+_ATPase"/>
</dbReference>
<dbReference type="PANTHER" id="PTHR43790">
    <property type="entry name" value="CARBOHYDRATE TRANSPORT ATP-BINDING PROTEIN MG119-RELATED"/>
    <property type="match status" value="1"/>
</dbReference>
<dbReference type="InterPro" id="IPR003439">
    <property type="entry name" value="ABC_transporter-like_ATP-bd"/>
</dbReference>
<dbReference type="SMART" id="SM00382">
    <property type="entry name" value="AAA"/>
    <property type="match status" value="2"/>
</dbReference>
<gene>
    <name evidence="4" type="ORF">DWV29_20730</name>
</gene>
<dbReference type="CDD" id="cd03215">
    <property type="entry name" value="ABC_Carb_Monos_II"/>
    <property type="match status" value="1"/>
</dbReference>
<proteinExistence type="predicted"/>
<keyword evidence="2 4" id="KW-0067">ATP-binding</keyword>
<name>A0A413FAL4_9FIRM</name>
<dbReference type="CDD" id="cd03216">
    <property type="entry name" value="ABC_Carb_Monos_I"/>
    <property type="match status" value="1"/>
</dbReference>
<sequence>MSALLVANNIKKYYGSFAAVENVSLTVEKGTIHAIIGENGAGKSTLMNILAGVHEPTDGEIVLNGQVKRFKNATDAARSGIGMVQQEFMLFPELTVLENIILGHEPLKGRAFLNMGESEKRIRAICSDYGFRFDLHAPAGSLPIVQQQQVEIVKVLFTNAEIIILDEPTAVLPPQEVEGLFKAVRFLVKQGKTIIFITHKLKEVMEMADTITVMKKGTVVCTIPKSEATIPLLTNRMVGRDVMLDIEKHPRPGDDVVLSVSNLCVNGNLHIPKVKHMSFDIRAGEIVGIVGVSGNGQSELVEALSGIRRAESGTIKVRGQELPGKNPRANRLRGIGYVPQDRNQVGCSRESTLVENSIMGKYLKAFRKRRFLMDYGQAEAYAGEIISTYDVRTRSPYDKAGSLSGGNLQKLIVGREFTQDYEVLIIEDPTRGIDVGAIEFIWNEIVKQVEQKQVSVLLITYDLNEAMTLSDRILVMFEGGVQKELTGPDYDEKEIGFYMLGGNADETTA</sequence>
<evidence type="ECO:0000313" key="5">
    <source>
        <dbReference type="Proteomes" id="UP000283880"/>
    </source>
</evidence>
<evidence type="ECO:0000313" key="4">
    <source>
        <dbReference type="EMBL" id="RGX25704.1"/>
    </source>
</evidence>
<dbReference type="OrthoDB" id="9771863at2"/>
<evidence type="ECO:0000256" key="2">
    <source>
        <dbReference type="ARBA" id="ARBA00022840"/>
    </source>
</evidence>
<dbReference type="GO" id="GO:0005524">
    <property type="term" value="F:ATP binding"/>
    <property type="evidence" value="ECO:0007669"/>
    <property type="project" value="UniProtKB-KW"/>
</dbReference>
<dbReference type="RefSeq" id="WP_007716269.1">
    <property type="nucleotide sequence ID" value="NZ_JAWRJJ010000322.1"/>
</dbReference>
<dbReference type="AlphaFoldDB" id="A0A413FAL4"/>
<dbReference type="PANTHER" id="PTHR43790:SF4">
    <property type="entry name" value="GUANOSINE IMPORT ATP-BINDING PROTEIN NUPO"/>
    <property type="match status" value="1"/>
</dbReference>
<keyword evidence="1" id="KW-0547">Nucleotide-binding</keyword>
<dbReference type="EMBL" id="QSBM01000018">
    <property type="protein sequence ID" value="RGX25704.1"/>
    <property type="molecule type" value="Genomic_DNA"/>
</dbReference>
<reference evidence="4 5" key="1">
    <citation type="submission" date="2018-08" db="EMBL/GenBank/DDBJ databases">
        <title>A genome reference for cultivated species of the human gut microbiota.</title>
        <authorList>
            <person name="Zou Y."/>
            <person name="Xue W."/>
            <person name="Luo G."/>
        </authorList>
    </citation>
    <scope>NUCLEOTIDE SEQUENCE [LARGE SCALE GENOMIC DNA]</scope>
    <source>
        <strain evidence="4 5">AF04-15</strain>
    </source>
</reference>